<organism evidence="1 2">
    <name type="scientific">Methylomonas rosea</name>
    <dbReference type="NCBI Taxonomy" id="2952227"/>
    <lineage>
        <taxon>Bacteria</taxon>
        <taxon>Pseudomonadati</taxon>
        <taxon>Pseudomonadota</taxon>
        <taxon>Gammaproteobacteria</taxon>
        <taxon>Methylococcales</taxon>
        <taxon>Methylococcaceae</taxon>
        <taxon>Methylomonas</taxon>
    </lineage>
</organism>
<proteinExistence type="predicted"/>
<comment type="caution">
    <text evidence="1">The sequence shown here is derived from an EMBL/GenBank/DDBJ whole genome shotgun (WGS) entry which is preliminary data.</text>
</comment>
<evidence type="ECO:0000313" key="1">
    <source>
        <dbReference type="EMBL" id="MCQ8118282.1"/>
    </source>
</evidence>
<name>A0ABT1TU16_9GAMM</name>
<dbReference type="RefSeq" id="WP_256607322.1">
    <property type="nucleotide sequence ID" value="NZ_JANIBL010000037.1"/>
</dbReference>
<sequence>MKDEYDFSNAEQGKFYMPVEDIQIPIYLDKDIVSYLSEKCQANPEGLQTLVNDLLRKDIEIARRVAL</sequence>
<accession>A0ABT1TU16</accession>
<gene>
    <name evidence="1" type="ORF">NP589_12660</name>
</gene>
<evidence type="ECO:0000313" key="2">
    <source>
        <dbReference type="Proteomes" id="UP001524570"/>
    </source>
</evidence>
<protein>
    <recommendedName>
        <fullName evidence="3">CopG family transcriptional regulator</fullName>
    </recommendedName>
</protein>
<keyword evidence="2" id="KW-1185">Reference proteome</keyword>
<reference evidence="1 2" key="1">
    <citation type="submission" date="2022-07" db="EMBL/GenBank/DDBJ databases">
        <title>Methylomonas rivi sp. nov., Methylomonas rosea sp. nov., Methylomonas aureus sp. nov. and Methylomonas subterranea sp. nov., four novel methanotrophs isolated from a freshwater creek and the deep terrestrial subsurface.</title>
        <authorList>
            <person name="Abin C."/>
            <person name="Sankaranarayanan K."/>
            <person name="Garner C."/>
            <person name="Sindelar R."/>
            <person name="Kotary K."/>
            <person name="Garner R."/>
            <person name="Barclay S."/>
            <person name="Lawson P."/>
            <person name="Krumholz L."/>
        </authorList>
    </citation>
    <scope>NUCLEOTIDE SEQUENCE [LARGE SCALE GENOMIC DNA]</scope>
    <source>
        <strain evidence="1 2">WSC-7</strain>
    </source>
</reference>
<evidence type="ECO:0008006" key="3">
    <source>
        <dbReference type="Google" id="ProtNLM"/>
    </source>
</evidence>
<dbReference type="Proteomes" id="UP001524570">
    <property type="component" value="Unassembled WGS sequence"/>
</dbReference>
<dbReference type="EMBL" id="JANIBL010000037">
    <property type="protein sequence ID" value="MCQ8118282.1"/>
    <property type="molecule type" value="Genomic_DNA"/>
</dbReference>